<keyword evidence="2 3" id="KW-0479">Metal-binding</keyword>
<dbReference type="SUPFAM" id="SSF48264">
    <property type="entry name" value="Cytochrome P450"/>
    <property type="match status" value="1"/>
</dbReference>
<evidence type="ECO:0008006" key="6">
    <source>
        <dbReference type="Google" id="ProtNLM"/>
    </source>
</evidence>
<dbReference type="GO" id="GO:0046872">
    <property type="term" value="F:metal ion binding"/>
    <property type="evidence" value="ECO:0007669"/>
    <property type="project" value="UniProtKB-KW"/>
</dbReference>
<evidence type="ECO:0000256" key="2">
    <source>
        <dbReference type="PIRSR" id="PIRSR602401-1"/>
    </source>
</evidence>
<protein>
    <recommendedName>
        <fullName evidence="6">Carotene epsilon-monooxygenase, chloroplastic</fullName>
    </recommendedName>
</protein>
<keyword evidence="2 3" id="KW-0408">Iron</keyword>
<evidence type="ECO:0000313" key="5">
    <source>
        <dbReference type="Proteomes" id="UP001605036"/>
    </source>
</evidence>
<dbReference type="EMBL" id="JBHFFA010000002">
    <property type="protein sequence ID" value="KAL2641720.1"/>
    <property type="molecule type" value="Genomic_DNA"/>
</dbReference>
<dbReference type="PRINTS" id="PR00463">
    <property type="entry name" value="EP450I"/>
</dbReference>
<dbReference type="PANTHER" id="PTHR24291:SF134">
    <property type="entry name" value="CAROTENE EPSILON-MONOOXYGENASE, CHLOROPLASTIC"/>
    <property type="match status" value="1"/>
</dbReference>
<dbReference type="GO" id="GO:0004497">
    <property type="term" value="F:monooxygenase activity"/>
    <property type="evidence" value="ECO:0007669"/>
    <property type="project" value="UniProtKB-KW"/>
</dbReference>
<keyword evidence="3" id="KW-0503">Monooxygenase</keyword>
<comment type="similarity">
    <text evidence="1 3">Belongs to the cytochrome P450 family.</text>
</comment>
<keyword evidence="5" id="KW-1185">Reference proteome</keyword>
<dbReference type="AlphaFoldDB" id="A0ABD1Z2J7"/>
<reference evidence="4 5" key="1">
    <citation type="submission" date="2024-09" db="EMBL/GenBank/DDBJ databases">
        <title>Chromosome-scale assembly of Riccia fluitans.</title>
        <authorList>
            <person name="Paukszto L."/>
            <person name="Sawicki J."/>
            <person name="Karawczyk K."/>
            <person name="Piernik-Szablinska J."/>
            <person name="Szczecinska M."/>
            <person name="Mazdziarz M."/>
        </authorList>
    </citation>
    <scope>NUCLEOTIDE SEQUENCE [LARGE SCALE GENOMIC DNA]</scope>
    <source>
        <strain evidence="4">Rf_01</strain>
        <tissue evidence="4">Aerial parts of the thallus</tissue>
    </source>
</reference>
<evidence type="ECO:0000313" key="4">
    <source>
        <dbReference type="EMBL" id="KAL2641720.1"/>
    </source>
</evidence>
<dbReference type="InterPro" id="IPR017972">
    <property type="entry name" value="Cyt_P450_CS"/>
</dbReference>
<evidence type="ECO:0000256" key="3">
    <source>
        <dbReference type="RuleBase" id="RU000461"/>
    </source>
</evidence>
<dbReference type="Pfam" id="PF00067">
    <property type="entry name" value="p450"/>
    <property type="match status" value="1"/>
</dbReference>
<dbReference type="InterPro" id="IPR050196">
    <property type="entry name" value="Cytochrome_P450_Monoox"/>
</dbReference>
<organism evidence="4 5">
    <name type="scientific">Riccia fluitans</name>
    <dbReference type="NCBI Taxonomy" id="41844"/>
    <lineage>
        <taxon>Eukaryota</taxon>
        <taxon>Viridiplantae</taxon>
        <taxon>Streptophyta</taxon>
        <taxon>Embryophyta</taxon>
        <taxon>Marchantiophyta</taxon>
        <taxon>Marchantiopsida</taxon>
        <taxon>Marchantiidae</taxon>
        <taxon>Marchantiales</taxon>
        <taxon>Ricciaceae</taxon>
        <taxon>Riccia</taxon>
    </lineage>
</organism>
<gene>
    <name evidence="4" type="ORF">R1flu_009307</name>
</gene>
<dbReference type="Proteomes" id="UP001605036">
    <property type="component" value="Unassembled WGS sequence"/>
</dbReference>
<dbReference type="InterPro" id="IPR036396">
    <property type="entry name" value="Cyt_P450_sf"/>
</dbReference>
<proteinExistence type="inferred from homology"/>
<comment type="cofactor">
    <cofactor evidence="2">
        <name>heme</name>
        <dbReference type="ChEBI" id="CHEBI:30413"/>
    </cofactor>
</comment>
<dbReference type="PROSITE" id="PS00086">
    <property type="entry name" value="CYTOCHROME_P450"/>
    <property type="match status" value="1"/>
</dbReference>
<dbReference type="Gene3D" id="1.10.630.10">
    <property type="entry name" value="Cytochrome P450"/>
    <property type="match status" value="1"/>
</dbReference>
<feature type="binding site" description="axial binding residue" evidence="2">
    <location>
        <position position="572"/>
    </location>
    <ligand>
        <name>heme</name>
        <dbReference type="ChEBI" id="CHEBI:30413"/>
    </ligand>
    <ligandPart>
        <name>Fe</name>
        <dbReference type="ChEBI" id="CHEBI:18248"/>
    </ligandPart>
</feature>
<keyword evidence="2 3" id="KW-0349">Heme</keyword>
<dbReference type="InterPro" id="IPR002401">
    <property type="entry name" value="Cyt_P450_E_grp-I"/>
</dbReference>
<name>A0ABD1Z2J7_9MARC</name>
<dbReference type="PRINTS" id="PR00385">
    <property type="entry name" value="P450"/>
</dbReference>
<dbReference type="PANTHER" id="PTHR24291">
    <property type="entry name" value="CYTOCHROME P450 FAMILY 4"/>
    <property type="match status" value="1"/>
</dbReference>
<dbReference type="InterPro" id="IPR001128">
    <property type="entry name" value="Cyt_P450"/>
</dbReference>
<sequence>MSCRQHTRSPWTGISTKNRIGEVWRVVAECTGARGHCSSGHWRMGTISMAQLSIQSLLVPVNSSCSSCGVGSVASPATWSRSRGVRGLGIGFSSSFSSGVDLSRISCSGDEVSSTFGRRVIRSETERENGQVQNKQGAGKSWVSPDWLTGLVQLMKGKDESGIPTADAKLEDVQDLLGGALFLPLFKWMKESGPIYRLAAGPRNFVIVSDPQMAKHVLRAYGTKYAKGLVAEVAEFLFGSGFAIAEGELWSIRRRAVVPSLHRKYLSTMVDRVFVRCAERLVETLDAASSKGAAVNMEARFSQLTLDVIGLSVFNYEFDSLKADSPVIEAVYTALKETESRSTDILPYWQVPFLCQLVPRQQKAAKAVALIRETVEDLVAKCKKMVDEEGERLEGEEYVNEADPSVLRFLLASRQEVSSTQLRDDLLSMLVAGHETTGSVLTWTVYLLSKNLSAYLKVQEELDAVLGGRNPTFSDVKDLKYLTRCINESMRLYPHPPVLIRRALEPDVLPGGYKLGAGQDVMISVYNIHHSPAVWEQAEEFIPERFGLDGPVPNESNTDYKYIPFSGGPRKCVGDQFAMLEAIVSLAVVLQRFDFTLVLNQTIGMTTGATIHTTSGLFMNVKARQKVVAAALANV</sequence>
<comment type="caution">
    <text evidence="4">The sequence shown here is derived from an EMBL/GenBank/DDBJ whole genome shotgun (WGS) entry which is preliminary data.</text>
</comment>
<accession>A0ABD1Z2J7</accession>
<dbReference type="CDD" id="cd11046">
    <property type="entry name" value="CYP97"/>
    <property type="match status" value="1"/>
</dbReference>
<keyword evidence="3" id="KW-0560">Oxidoreductase</keyword>
<evidence type="ECO:0000256" key="1">
    <source>
        <dbReference type="ARBA" id="ARBA00010617"/>
    </source>
</evidence>